<evidence type="ECO:0000313" key="2">
    <source>
        <dbReference type="EMBL" id="GAA1564411.1"/>
    </source>
</evidence>
<keyword evidence="3" id="KW-1185">Reference proteome</keyword>
<feature type="domain" description="DUF4240" evidence="1">
    <location>
        <begin position="12"/>
        <end position="140"/>
    </location>
</feature>
<name>A0ABP4NRK1_9ACTN</name>
<dbReference type="RefSeq" id="WP_344512728.1">
    <property type="nucleotide sequence ID" value="NZ_BAAAQD010000034.1"/>
</dbReference>
<organism evidence="2 3">
    <name type="scientific">Dactylosporangium maewongense</name>
    <dbReference type="NCBI Taxonomy" id="634393"/>
    <lineage>
        <taxon>Bacteria</taxon>
        <taxon>Bacillati</taxon>
        <taxon>Actinomycetota</taxon>
        <taxon>Actinomycetes</taxon>
        <taxon>Micromonosporales</taxon>
        <taxon>Micromonosporaceae</taxon>
        <taxon>Dactylosporangium</taxon>
    </lineage>
</organism>
<sequence length="191" mass="21120">MSRTEASPPGVEDVWRLVDEARAGLGGSPSADDVAAAMVRLLGARPPVVIAAFDRPFDELVAVSYRAGLWAAAYVINGGASDDGFEYFRGWLITQGRETFERALADPDSLATHPAVVAAAAECDDLECEDVLAVVWQAYRDQTGGDELPARDFTIRYPDLDPDWEFDFDDEAEMRRRLPRLMALYDEEEDT</sequence>
<comment type="caution">
    <text evidence="2">The sequence shown here is derived from an EMBL/GenBank/DDBJ whole genome shotgun (WGS) entry which is preliminary data.</text>
</comment>
<dbReference type="EMBL" id="BAAAQD010000034">
    <property type="protein sequence ID" value="GAA1564411.1"/>
    <property type="molecule type" value="Genomic_DNA"/>
</dbReference>
<dbReference type="Pfam" id="PF14024">
    <property type="entry name" value="DUF4240"/>
    <property type="match status" value="1"/>
</dbReference>
<gene>
    <name evidence="2" type="ORF">GCM10009827_102500</name>
</gene>
<dbReference type="Proteomes" id="UP001501470">
    <property type="component" value="Unassembled WGS sequence"/>
</dbReference>
<proteinExistence type="predicted"/>
<accession>A0ABP4NRK1</accession>
<reference evidence="3" key="1">
    <citation type="journal article" date="2019" name="Int. J. Syst. Evol. Microbiol.">
        <title>The Global Catalogue of Microorganisms (GCM) 10K type strain sequencing project: providing services to taxonomists for standard genome sequencing and annotation.</title>
        <authorList>
            <consortium name="The Broad Institute Genomics Platform"/>
            <consortium name="The Broad Institute Genome Sequencing Center for Infectious Disease"/>
            <person name="Wu L."/>
            <person name="Ma J."/>
        </authorList>
    </citation>
    <scope>NUCLEOTIDE SEQUENCE [LARGE SCALE GENOMIC DNA]</scope>
    <source>
        <strain evidence="3">JCM 15933</strain>
    </source>
</reference>
<evidence type="ECO:0000259" key="1">
    <source>
        <dbReference type="Pfam" id="PF14024"/>
    </source>
</evidence>
<protein>
    <recommendedName>
        <fullName evidence="1">DUF4240 domain-containing protein</fullName>
    </recommendedName>
</protein>
<dbReference type="InterPro" id="IPR025334">
    <property type="entry name" value="DUF4240"/>
</dbReference>
<evidence type="ECO:0000313" key="3">
    <source>
        <dbReference type="Proteomes" id="UP001501470"/>
    </source>
</evidence>